<evidence type="ECO:0000313" key="2">
    <source>
        <dbReference type="Proteomes" id="UP000635477"/>
    </source>
</evidence>
<reference evidence="1" key="2">
    <citation type="submission" date="2020-05" db="EMBL/GenBank/DDBJ databases">
        <authorList>
            <person name="Kim H.-S."/>
            <person name="Proctor R.H."/>
            <person name="Brown D.W."/>
        </authorList>
    </citation>
    <scope>NUCLEOTIDE SEQUENCE</scope>
    <source>
        <strain evidence="1">NRRL 22465</strain>
    </source>
</reference>
<evidence type="ECO:0000313" key="1">
    <source>
        <dbReference type="EMBL" id="KAF4963044.1"/>
    </source>
</evidence>
<comment type="caution">
    <text evidence="1">The sequence shown here is derived from an EMBL/GenBank/DDBJ whole genome shotgun (WGS) entry which is preliminary data.</text>
</comment>
<gene>
    <name evidence="1" type="ORF">FZEAL_10961</name>
</gene>
<dbReference type="OrthoDB" id="2013972at2759"/>
<proteinExistence type="predicted"/>
<dbReference type="Proteomes" id="UP000635477">
    <property type="component" value="Unassembled WGS sequence"/>
</dbReference>
<name>A0A8H4TSG1_9HYPO</name>
<sequence>MAIQHLDKTPTAHLRPSPRAFSTIALCMEGLIIPKEEMLTIGKSHRVFNCAADQLTFFRAPIDEKHTDAMDIHHHVLTLASEDKLYLAPLKKDIERALEIGTGT</sequence>
<reference evidence="1" key="1">
    <citation type="journal article" date="2020" name="BMC Genomics">
        <title>Correction to: Identification and distribution of gene clusters required for synthesis of sphingolipid metabolism inhibitors in diverse species of the filamentous fungus Fusarium.</title>
        <authorList>
            <person name="Kim H.S."/>
            <person name="Lohmar J.M."/>
            <person name="Busman M."/>
            <person name="Brown D.W."/>
            <person name="Naumann T.A."/>
            <person name="Divon H.H."/>
            <person name="Lysoe E."/>
            <person name="Uhlig S."/>
            <person name="Proctor R.H."/>
        </authorList>
    </citation>
    <scope>NUCLEOTIDE SEQUENCE</scope>
    <source>
        <strain evidence="1">NRRL 22465</strain>
    </source>
</reference>
<feature type="non-terminal residue" evidence="1">
    <location>
        <position position="1"/>
    </location>
</feature>
<protein>
    <submittedName>
        <fullName evidence="1">Uncharacterized protein</fullName>
    </submittedName>
</protein>
<accession>A0A8H4TSG1</accession>
<dbReference type="EMBL" id="JABEYC010001673">
    <property type="protein sequence ID" value="KAF4963044.1"/>
    <property type="molecule type" value="Genomic_DNA"/>
</dbReference>
<dbReference type="AlphaFoldDB" id="A0A8H4TSG1"/>
<organism evidence="1 2">
    <name type="scientific">Fusarium zealandicum</name>
    <dbReference type="NCBI Taxonomy" id="1053134"/>
    <lineage>
        <taxon>Eukaryota</taxon>
        <taxon>Fungi</taxon>
        <taxon>Dikarya</taxon>
        <taxon>Ascomycota</taxon>
        <taxon>Pezizomycotina</taxon>
        <taxon>Sordariomycetes</taxon>
        <taxon>Hypocreomycetidae</taxon>
        <taxon>Hypocreales</taxon>
        <taxon>Nectriaceae</taxon>
        <taxon>Fusarium</taxon>
        <taxon>Fusarium staphyleae species complex</taxon>
    </lineage>
</organism>
<keyword evidence="2" id="KW-1185">Reference proteome</keyword>